<name>A0A1J7BRM7_9ACTN</name>
<comment type="caution">
    <text evidence="1">The sequence shown here is derived from an EMBL/GenBank/DDBJ whole genome shotgun (WGS) entry which is preliminary data.</text>
</comment>
<evidence type="ECO:0008006" key="3">
    <source>
        <dbReference type="Google" id="ProtNLM"/>
    </source>
</evidence>
<evidence type="ECO:0000313" key="1">
    <source>
        <dbReference type="EMBL" id="OIV36097.1"/>
    </source>
</evidence>
<keyword evidence="2" id="KW-1185">Reference proteome</keyword>
<evidence type="ECO:0000313" key="2">
    <source>
        <dbReference type="Proteomes" id="UP000243342"/>
    </source>
</evidence>
<dbReference type="EMBL" id="MLCF01000115">
    <property type="protein sequence ID" value="OIV36097.1"/>
    <property type="molecule type" value="Genomic_DNA"/>
</dbReference>
<dbReference type="AlphaFoldDB" id="A0A1J7BRM7"/>
<dbReference type="Proteomes" id="UP000243342">
    <property type="component" value="Unassembled WGS sequence"/>
</dbReference>
<organism evidence="1 2">
    <name type="scientific">Mangrovactinospora gilvigrisea</name>
    <dbReference type="NCBI Taxonomy" id="1428644"/>
    <lineage>
        <taxon>Bacteria</taxon>
        <taxon>Bacillati</taxon>
        <taxon>Actinomycetota</taxon>
        <taxon>Actinomycetes</taxon>
        <taxon>Kitasatosporales</taxon>
        <taxon>Streptomycetaceae</taxon>
        <taxon>Mangrovactinospora</taxon>
    </lineage>
</organism>
<sequence>MEASLARLRGAGTAQRPMNARALAALAANPGCRRRALLDGAGVDKGAVAERLGAPMPFGQSQFALVRGNGFEARVRSDGWRALLAAAGAPEGVDAWLPELVDGAAGAASGAAEERLRLTREALVEARGAAAARGAWSVLDHPLLELEVAGAPARLEPDAVLVRPDGRVQVAEVKSFPVLDGSADPAKVGAAARQAAVYVLALREVLDADVVADEVLLLCPKDFSNRPVGAAVDVRRQVAVTRRQLRRMARLEEIAAELPEELTFDLRLRPAPDGSRRQVATRDPEELRAAVEAVPASFAPECLADCELAAHCRADARGCGSLESLGRGVRGELGGLHTLEDVRAAVDGEASGEAAELLRAAAAMRGAALAEVRRGV</sequence>
<gene>
    <name evidence="1" type="ORF">BIV57_18230</name>
</gene>
<accession>A0A1J7BRM7</accession>
<proteinExistence type="predicted"/>
<dbReference type="OrthoDB" id="3366489at2"/>
<protein>
    <recommendedName>
        <fullName evidence="3">Secreted protein</fullName>
    </recommendedName>
</protein>
<reference evidence="1 2" key="1">
    <citation type="submission" date="2016-10" db="EMBL/GenBank/DDBJ databases">
        <title>Genome sequence of Streptomyces gilvigriseus MUSC 26.</title>
        <authorList>
            <person name="Lee L.-H."/>
            <person name="Ser H.-L."/>
        </authorList>
    </citation>
    <scope>NUCLEOTIDE SEQUENCE [LARGE SCALE GENOMIC DNA]</scope>
    <source>
        <strain evidence="1 2">MUSC 26</strain>
    </source>
</reference>
<dbReference type="STRING" id="1428644.BIV57_18230"/>